<dbReference type="AlphaFoldDB" id="A0A8B8FAT4"/>
<evidence type="ECO:0000313" key="2">
    <source>
        <dbReference type="RefSeq" id="XP_025407974.1"/>
    </source>
</evidence>
<proteinExistence type="predicted"/>
<dbReference type="GeneID" id="112681864"/>
<keyword evidence="1" id="KW-1185">Reference proteome</keyword>
<gene>
    <name evidence="2" type="primary">LOC112681864</name>
</gene>
<dbReference type="OrthoDB" id="6604809at2759"/>
<dbReference type="RefSeq" id="XP_025407974.1">
    <property type="nucleotide sequence ID" value="XM_025552189.1"/>
</dbReference>
<protein>
    <submittedName>
        <fullName evidence="2">Uncharacterized protein LOC112681864</fullName>
    </submittedName>
</protein>
<reference evidence="2" key="1">
    <citation type="submission" date="2025-08" db="UniProtKB">
        <authorList>
            <consortium name="RefSeq"/>
        </authorList>
    </citation>
    <scope>IDENTIFICATION</scope>
    <source>
        <tissue evidence="2">Whole body</tissue>
    </source>
</reference>
<evidence type="ECO:0000313" key="1">
    <source>
        <dbReference type="Proteomes" id="UP000694846"/>
    </source>
</evidence>
<accession>A0A8B8FAT4</accession>
<dbReference type="Proteomes" id="UP000694846">
    <property type="component" value="Unplaced"/>
</dbReference>
<organism evidence="1 2">
    <name type="scientific">Sipha flava</name>
    <name type="common">yellow sugarcane aphid</name>
    <dbReference type="NCBI Taxonomy" id="143950"/>
    <lineage>
        <taxon>Eukaryota</taxon>
        <taxon>Metazoa</taxon>
        <taxon>Ecdysozoa</taxon>
        <taxon>Arthropoda</taxon>
        <taxon>Hexapoda</taxon>
        <taxon>Insecta</taxon>
        <taxon>Pterygota</taxon>
        <taxon>Neoptera</taxon>
        <taxon>Paraneoptera</taxon>
        <taxon>Hemiptera</taxon>
        <taxon>Sternorrhyncha</taxon>
        <taxon>Aphidomorpha</taxon>
        <taxon>Aphidoidea</taxon>
        <taxon>Aphididae</taxon>
        <taxon>Sipha</taxon>
    </lineage>
</organism>
<name>A0A8B8FAT4_9HEMI</name>
<sequence length="620" mass="71500">MVVVDYSINGLYQRDDYELSDEQRRQHLQLLKDDAAIDMAVSNFCPRLRRALGFLSRHKVGPLQQRVYLSDFQSSSTLSSLPIIDSSSSTQPDPRNDRFILSLPYLSEELPTAYGHYNMVRWSIIAQCSHPDRAPEVILLGMENSFPEQSEVTMRRLQRPQHLQRRQNQSNQIIQEHFWQQYVTSDIFYIPCLTKWYKMSNDNSSLLQYCVLADQLYECYANFQLYKLKMSLKSTPSMMQPLPQLVQAFTQYKQLIKWSKSTVVDVDTLTTNIKVELYTNLEGGTITKDYDDRRNQVTSCLVHIRAIISIVSSEPTASALSITSDNDENKLLLHLASVTTTFPSSGSFNKKSTSPNNTNGSLNKKYVVRILNPKLSRNTHQGAMMMMMLDATTEQCLDTLMIDFVTYVRRVQHAAIRAYSSEISNSEEEIISSDDNDDNSIQLLFEALTEVFCKSPINGNCLLDYQISYYNTITRKTTNFIRYLLVDIELMTETNSQLKYILTIEFNKENFEECQTTVDNKETYLTRTKFVPVVGLRSIYDDENSDHYLNIDFSHLTEADKDHVKYYDELASIIERATVNGMRKLRQHSLAPVLTRYNKQWLPNDSYFSSSLAPPPYPSP</sequence>